<proteinExistence type="predicted"/>
<dbReference type="SUPFAM" id="SSF54001">
    <property type="entry name" value="Cysteine proteinases"/>
    <property type="match status" value="1"/>
</dbReference>
<dbReference type="AlphaFoldDB" id="A0A1B0B4T0"/>
<dbReference type="Gene3D" id="3.40.395.10">
    <property type="entry name" value="Adenoviral Proteinase, Chain A"/>
    <property type="match status" value="1"/>
</dbReference>
<evidence type="ECO:0000313" key="2">
    <source>
        <dbReference type="Proteomes" id="UP000092460"/>
    </source>
</evidence>
<dbReference type="VEuPathDB" id="VectorBase:GPPI018868"/>
<reference evidence="2" key="1">
    <citation type="submission" date="2015-01" db="EMBL/GenBank/DDBJ databases">
        <authorList>
            <person name="Aksoy S."/>
            <person name="Warren W."/>
            <person name="Wilson R.K."/>
        </authorList>
    </citation>
    <scope>NUCLEOTIDE SEQUENCE [LARGE SCALE GENOMIC DNA]</scope>
    <source>
        <strain evidence="2">IAEA</strain>
    </source>
</reference>
<sequence>MRDKQFIIGVCNNVFSKLGCDPSKFWPFLDLVDFQSLDERKEIYNSVVEICIHILIWESKRQNVVCFSCVEGHQLFDKNSLECKSKLKIALTECSQIIIPILPSNHFTLAFINVVEKQFIYIHPFRENEKIRCIRRQHNLAVDHYIQVDTFNCGVNICQSFQSADLTEVEGPSEYKKTMKQKLMEFTDNLENICLHCGGVCNDGSVRCGDCGRSINNSCRSYHYNNSNEIRCVLCQIRGNI</sequence>
<name>A0A1B0B4T0_9MUSC</name>
<dbReference type="EMBL" id="JXJN01008471">
    <property type="status" value="NOT_ANNOTATED_CDS"/>
    <property type="molecule type" value="Genomic_DNA"/>
</dbReference>
<accession>A0A1B0B4T0</accession>
<evidence type="ECO:0008006" key="3">
    <source>
        <dbReference type="Google" id="ProtNLM"/>
    </source>
</evidence>
<dbReference type="Proteomes" id="UP000092460">
    <property type="component" value="Unassembled WGS sequence"/>
</dbReference>
<protein>
    <recommendedName>
        <fullName evidence="3">Ubiquitin-like protease family profile domain-containing protein</fullName>
    </recommendedName>
</protein>
<dbReference type="EnsemblMetazoa" id="GPPI018868-RA">
    <property type="protein sequence ID" value="GPPI018868-PA"/>
    <property type="gene ID" value="GPPI018868"/>
</dbReference>
<evidence type="ECO:0000313" key="1">
    <source>
        <dbReference type="EnsemblMetazoa" id="GPPI018868-PA"/>
    </source>
</evidence>
<reference evidence="1" key="2">
    <citation type="submission" date="2020-05" db="UniProtKB">
        <authorList>
            <consortium name="EnsemblMetazoa"/>
        </authorList>
    </citation>
    <scope>IDENTIFICATION</scope>
    <source>
        <strain evidence="1">IAEA</strain>
    </source>
</reference>
<keyword evidence="2" id="KW-1185">Reference proteome</keyword>
<organism evidence="1 2">
    <name type="scientific">Glossina palpalis gambiensis</name>
    <dbReference type="NCBI Taxonomy" id="67801"/>
    <lineage>
        <taxon>Eukaryota</taxon>
        <taxon>Metazoa</taxon>
        <taxon>Ecdysozoa</taxon>
        <taxon>Arthropoda</taxon>
        <taxon>Hexapoda</taxon>
        <taxon>Insecta</taxon>
        <taxon>Pterygota</taxon>
        <taxon>Neoptera</taxon>
        <taxon>Endopterygota</taxon>
        <taxon>Diptera</taxon>
        <taxon>Brachycera</taxon>
        <taxon>Muscomorpha</taxon>
        <taxon>Hippoboscoidea</taxon>
        <taxon>Glossinidae</taxon>
        <taxon>Glossina</taxon>
    </lineage>
</organism>
<dbReference type="InterPro" id="IPR038765">
    <property type="entry name" value="Papain-like_cys_pep_sf"/>
</dbReference>